<dbReference type="InterPro" id="IPR021858">
    <property type="entry name" value="Fun_TF"/>
</dbReference>
<sequence>MVASTEEPETGLEGFSEQNTSIPVHVARWKVNPKRSAPTSVVASACPSKPHLGYPSPIPRQPGQRNAFKEQFFSLYLAQTFPTICNPGNSFAGSNNWMLEVLRLPALSPALENATLAVCAAKLGRRDQKPELVHQSLGLYTQSLHKFSYEVGNVSSRRNEQTLAACMVMMMYEVSECPGGNPDGYQAHYAGTMRLLEMRGPEAHISGLAHSIFQSLRVHTMYQSFIQRSKAMLSKPEWRNVPFDRPKDHFDQLIDILLDIPSHFSERRHIGKMTDPQLILQYSLDTVRQSLQTEERLADWFGSFEDTVPGPLYYPELSIRQCSNDERALGMLFPIAFRFPAPSVAQNLIFYWTALLSIHAHLISIYDMLSGLMDTLDMIRADLPCTCDSGCLRHFEMGSLPPLGHRRDWPRTIAYDICQSMEYCLRDNGRGFGPVSVLPVLSVVKAHWTYWPGDWTREIAWVDEVLLELGQKSTIARFL</sequence>
<organism evidence="2 3">
    <name type="scientific">Seiridium cardinale</name>
    <dbReference type="NCBI Taxonomy" id="138064"/>
    <lineage>
        <taxon>Eukaryota</taxon>
        <taxon>Fungi</taxon>
        <taxon>Dikarya</taxon>
        <taxon>Ascomycota</taxon>
        <taxon>Pezizomycotina</taxon>
        <taxon>Sordariomycetes</taxon>
        <taxon>Xylariomycetidae</taxon>
        <taxon>Amphisphaeriales</taxon>
        <taxon>Sporocadaceae</taxon>
        <taxon>Seiridium</taxon>
    </lineage>
</organism>
<accession>A0ABR2X607</accession>
<evidence type="ECO:0000313" key="3">
    <source>
        <dbReference type="Proteomes" id="UP001465668"/>
    </source>
</evidence>
<dbReference type="PANTHER" id="PTHR38111:SF11">
    <property type="entry name" value="TRANSCRIPTION FACTOR DOMAIN-CONTAINING PROTEIN-RELATED"/>
    <property type="match status" value="1"/>
</dbReference>
<protein>
    <submittedName>
        <fullName evidence="2">Uncharacterized protein</fullName>
    </submittedName>
</protein>
<keyword evidence="3" id="KW-1185">Reference proteome</keyword>
<gene>
    <name evidence="2" type="ORF">SCAR479_02456</name>
</gene>
<comment type="caution">
    <text evidence="2">The sequence shown here is derived from an EMBL/GenBank/DDBJ whole genome shotgun (WGS) entry which is preliminary data.</text>
</comment>
<dbReference type="EMBL" id="JARVKM010000251">
    <property type="protein sequence ID" value="KAK9769212.1"/>
    <property type="molecule type" value="Genomic_DNA"/>
</dbReference>
<evidence type="ECO:0000256" key="1">
    <source>
        <dbReference type="ARBA" id="ARBA00023242"/>
    </source>
</evidence>
<dbReference type="PANTHER" id="PTHR38111">
    <property type="entry name" value="ZN(2)-C6 FUNGAL-TYPE DOMAIN-CONTAINING PROTEIN-RELATED"/>
    <property type="match status" value="1"/>
</dbReference>
<evidence type="ECO:0000313" key="2">
    <source>
        <dbReference type="EMBL" id="KAK9769212.1"/>
    </source>
</evidence>
<reference evidence="2 3" key="1">
    <citation type="submission" date="2024-02" db="EMBL/GenBank/DDBJ databases">
        <title>First draft genome assembly of two strains of Seiridium cardinale.</title>
        <authorList>
            <person name="Emiliani G."/>
            <person name="Scali E."/>
        </authorList>
    </citation>
    <scope>NUCLEOTIDE SEQUENCE [LARGE SCALE GENOMIC DNA]</scope>
    <source>
        <strain evidence="2 3">BM-138-000479</strain>
    </source>
</reference>
<dbReference type="Proteomes" id="UP001465668">
    <property type="component" value="Unassembled WGS sequence"/>
</dbReference>
<dbReference type="InterPro" id="IPR053178">
    <property type="entry name" value="Osmoadaptation_assoc"/>
</dbReference>
<proteinExistence type="predicted"/>
<dbReference type="Pfam" id="PF11951">
    <property type="entry name" value="Fungal_trans_2"/>
    <property type="match status" value="1"/>
</dbReference>
<name>A0ABR2X607_9PEZI</name>
<keyword evidence="1" id="KW-0539">Nucleus</keyword>